<protein>
    <submittedName>
        <fullName evidence="2">Transposase</fullName>
    </submittedName>
</protein>
<dbReference type="AlphaFoldDB" id="A0A1Y4R468"/>
<evidence type="ECO:0000313" key="2">
    <source>
        <dbReference type="EMBL" id="OUQ11901.1"/>
    </source>
</evidence>
<organism evidence="2 3">
    <name type="scientific">Enterococcus cecorum</name>
    <dbReference type="NCBI Taxonomy" id="44008"/>
    <lineage>
        <taxon>Bacteria</taxon>
        <taxon>Bacillati</taxon>
        <taxon>Bacillota</taxon>
        <taxon>Bacilli</taxon>
        <taxon>Lactobacillales</taxon>
        <taxon>Enterococcaceae</taxon>
        <taxon>Enterococcus</taxon>
    </lineage>
</organism>
<evidence type="ECO:0000259" key="1">
    <source>
        <dbReference type="Pfam" id="PF13817"/>
    </source>
</evidence>
<dbReference type="EMBL" id="NFLC01000001">
    <property type="protein sequence ID" value="OUQ11901.1"/>
    <property type="molecule type" value="Genomic_DNA"/>
</dbReference>
<sequence>MGRKNWLFSQSFEGAKSSAIILSLLETAKRNGLDSEKYLTYLLEKLPNEESFAKKAVLEAYFPWSETIQANCK</sequence>
<accession>A0A1Y4R468</accession>
<dbReference type="Proteomes" id="UP000196074">
    <property type="component" value="Unassembled WGS sequence"/>
</dbReference>
<dbReference type="Pfam" id="PF13817">
    <property type="entry name" value="DDE_Tnp_IS66_C"/>
    <property type="match status" value="1"/>
</dbReference>
<name>A0A1Y4R468_9ENTE</name>
<evidence type="ECO:0000313" key="3">
    <source>
        <dbReference type="Proteomes" id="UP000196074"/>
    </source>
</evidence>
<feature type="domain" description="Transposase IS66 C-terminal" evidence="1">
    <location>
        <begin position="23"/>
        <end position="50"/>
    </location>
</feature>
<proteinExistence type="predicted"/>
<reference evidence="3" key="1">
    <citation type="submission" date="2017-04" db="EMBL/GenBank/DDBJ databases">
        <title>Function of individual gut microbiota members based on whole genome sequencing of pure cultures obtained from chicken caecum.</title>
        <authorList>
            <person name="Medvecky M."/>
            <person name="Cejkova D."/>
            <person name="Polansky O."/>
            <person name="Karasova D."/>
            <person name="Kubasova T."/>
            <person name="Cizek A."/>
            <person name="Rychlik I."/>
        </authorList>
    </citation>
    <scope>NUCLEOTIDE SEQUENCE [LARGE SCALE GENOMIC DNA]</scope>
    <source>
        <strain evidence="3">An144</strain>
    </source>
</reference>
<comment type="caution">
    <text evidence="2">The sequence shown here is derived from an EMBL/GenBank/DDBJ whole genome shotgun (WGS) entry which is preliminary data.</text>
</comment>
<dbReference type="InterPro" id="IPR039552">
    <property type="entry name" value="IS66_C"/>
</dbReference>
<gene>
    <name evidence="2" type="ORF">B5E88_00805</name>
</gene>